<comment type="caution">
    <text evidence="18">The sequence shown here is derived from an EMBL/GenBank/DDBJ whole genome shotgun (WGS) entry which is preliminary data.</text>
</comment>
<evidence type="ECO:0000256" key="12">
    <source>
        <dbReference type="ARBA" id="ARBA00034808"/>
    </source>
</evidence>
<feature type="binding site" evidence="14">
    <location>
        <begin position="10"/>
        <end position="17"/>
    </location>
    <ligand>
        <name>ATP</name>
        <dbReference type="ChEBI" id="CHEBI:30616"/>
    </ligand>
</feature>
<dbReference type="GO" id="GO:0005829">
    <property type="term" value="C:cytosol"/>
    <property type="evidence" value="ECO:0007669"/>
    <property type="project" value="TreeGrafter"/>
</dbReference>
<evidence type="ECO:0000256" key="9">
    <source>
        <dbReference type="ARBA" id="ARBA00023204"/>
    </source>
</evidence>
<evidence type="ECO:0000256" key="2">
    <source>
        <dbReference type="ARBA" id="ARBA00022741"/>
    </source>
</evidence>
<evidence type="ECO:0000256" key="4">
    <source>
        <dbReference type="ARBA" id="ARBA00022801"/>
    </source>
</evidence>
<keyword evidence="1" id="KW-0540">Nuclease</keyword>
<keyword evidence="10" id="KW-0413">Isomerase</keyword>
<evidence type="ECO:0000256" key="13">
    <source>
        <dbReference type="ARBA" id="ARBA00048988"/>
    </source>
</evidence>
<feature type="domain" description="UvrD-like helicase ATP-binding" evidence="16">
    <location>
        <begin position="1"/>
        <end position="519"/>
    </location>
</feature>
<dbReference type="InterPro" id="IPR000212">
    <property type="entry name" value="DNA_helicase_UvrD/REP"/>
</dbReference>
<reference evidence="18 19" key="1">
    <citation type="submission" date="2014-03" db="EMBL/GenBank/DDBJ databases">
        <title>Genomics of Bifidobacteria.</title>
        <authorList>
            <person name="Ventura M."/>
            <person name="Milani C."/>
            <person name="Lugli G.A."/>
        </authorList>
    </citation>
    <scope>NUCLEOTIDE SEQUENCE [LARGE SCALE GENOMIC DNA]</scope>
    <source>
        <strain evidence="18 19">DSM 23975</strain>
    </source>
</reference>
<dbReference type="PANTHER" id="PTHR11070">
    <property type="entry name" value="UVRD / RECB / PCRA DNA HELICASE FAMILY MEMBER"/>
    <property type="match status" value="1"/>
</dbReference>
<evidence type="ECO:0000256" key="1">
    <source>
        <dbReference type="ARBA" id="ARBA00022722"/>
    </source>
</evidence>
<evidence type="ECO:0000256" key="14">
    <source>
        <dbReference type="PROSITE-ProRule" id="PRU00560"/>
    </source>
</evidence>
<dbReference type="GO" id="GO:0003677">
    <property type="term" value="F:DNA binding"/>
    <property type="evidence" value="ECO:0007669"/>
    <property type="project" value="UniProtKB-KW"/>
</dbReference>
<dbReference type="EC" id="5.6.2.4" evidence="12"/>
<sequence>MNKNTYVINASAGTGKTTQLLQDVLLDLLERNRSAASPQSIRASLVITFTEAAAAEMRRRLESNLRFAIDFAAANEHCDPRHLVKHDDKYEIGGDDGALAQAILIDCPLACRVFTQALADLPAAHISTIDALAKYIVDRNSELLPQVEPGQQILSDEAMRHDLQRQVADSLFEQWYSENDSHHVDFMDLLESFGGARKDKDLRSLMFSLYGTALTKPDGLAWLRNVSEPYDMKFAADKPVYGVSDALDRRIDACITEFNSVYPVLLERIEYIEKTYASQYPEANFPEDSHYLRSLSQLDTLPELMRNSTWNELYALFRDEQEHPDNGLYHAVTTNCTQTTNVLKDVFKGKVKTNCEGVKELAQSVSDIQQPLKKILSMFAFSLEDTNLLYERIKHRLDTLVCFIHLLDDAYRAEKRRMRLADFSDVAEWALSILQEPEAAQRIHDQWRCIYVDESQDDNALQNAFVQYISSEADKLTMVGDVKQSIYGFRDASPEAFKEICDQVPPEHTSQLWVNYRSTPEIITFVNAVFDGLMTRDMGKVDYRAERLRMRADAHSDVAEPDASFRSDAVELLLCLEGEREDVGDSPVGNKPEPQKPQGNLRCVQSQLQVDMIVRRVRSLIAREGYSYGDIAILSRGATYFGDLADRLQAANIPVEVKGVGDFYKKPEIALTLNWLRVIANAHQDIPLVTVLRSLGFTDDDLARLRMQTKGGLYGQIWVASEFENQWHATADVQSDTDNADDTNDANPEDTATDLAHKWRTQELTDKCRAFLNLLSDMRDFASGHPLDELLWHLYAVTDLYDYAGLLPEGAQRKANLESLCVKARTYESTHGHNLRAFLDAVESWATDAKAGEEASTVPTKNAVHIMTIHKAKGLQWPVVIVMNASGDLLNNVKNTAVPVVEKPGARYGIAGMNVVSTRHEYKLGTFQRDDVMEELKRKRVEEELRLLYVALTRPKKKLIIVANAKESKDKPNSLDMQKAIGDVSIREVDTVCGPRKALSVQSLVSSSRYLSWILGGLLAWQQSTEPGVSTQIPHDWQDIRIDGEPRAIVVPQNPDDADPQTARPSMRITISVHADDPEHQTEMSAETPGYSYTKKRMNVEAQRPAVDGDGLLRVPAAVNASGARYWMAKSVQQTTDGEDSDVADDATENVIVDAKDDWRRMDFALPDFMVAESARHEASPAEVGTGAHNVLEIYNWGCSDNAGSCRAGIESAINQLLRTHLIAPAVAETLRSETMMANLLWFVSGGRIDSAQVSDESATVSADALRRLTARIRSNPADLHREEPFAMLIGAQELAVFNSGNANADGSAAPDTASSLSSMENEEIVVRGVIDGFVVDDATQSIILFDYKTDRVQSGESLDAWQRRLADDYRAQQDLYARALEQRYSGYRVAERWLIGLAGHRLIDVS</sequence>
<keyword evidence="2 14" id="KW-0547">Nucleotide-binding</keyword>
<dbReference type="Gene3D" id="3.90.320.10">
    <property type="match status" value="1"/>
</dbReference>
<dbReference type="STRING" id="1437610.BREU_1327"/>
<dbReference type="Pfam" id="PF13361">
    <property type="entry name" value="UvrD_C"/>
    <property type="match status" value="1"/>
</dbReference>
<keyword evidence="19" id="KW-1185">Reference proteome</keyword>
<evidence type="ECO:0000313" key="19">
    <source>
        <dbReference type="Proteomes" id="UP000028984"/>
    </source>
</evidence>
<dbReference type="Pfam" id="PF00580">
    <property type="entry name" value="UvrD-helicase"/>
    <property type="match status" value="1"/>
</dbReference>
<dbReference type="SUPFAM" id="SSF52980">
    <property type="entry name" value="Restriction endonuclease-like"/>
    <property type="match status" value="1"/>
</dbReference>
<dbReference type="InterPro" id="IPR014017">
    <property type="entry name" value="DNA_helicase_UvrD-like_C"/>
</dbReference>
<evidence type="ECO:0000256" key="3">
    <source>
        <dbReference type="ARBA" id="ARBA00022763"/>
    </source>
</evidence>
<dbReference type="PROSITE" id="PS51217">
    <property type="entry name" value="UVRD_HELICASE_CTER"/>
    <property type="match status" value="1"/>
</dbReference>
<evidence type="ECO:0000256" key="7">
    <source>
        <dbReference type="ARBA" id="ARBA00022840"/>
    </source>
</evidence>
<evidence type="ECO:0000256" key="5">
    <source>
        <dbReference type="ARBA" id="ARBA00022806"/>
    </source>
</evidence>
<dbReference type="GO" id="GO:0043138">
    <property type="term" value="F:3'-5' DNA helicase activity"/>
    <property type="evidence" value="ECO:0007669"/>
    <property type="project" value="UniProtKB-EC"/>
</dbReference>
<dbReference type="PANTHER" id="PTHR11070:SF67">
    <property type="entry name" value="DNA 3'-5' HELICASE"/>
    <property type="match status" value="1"/>
</dbReference>
<dbReference type="Proteomes" id="UP000028984">
    <property type="component" value="Unassembled WGS sequence"/>
</dbReference>
<dbReference type="InterPro" id="IPR011604">
    <property type="entry name" value="PDDEXK-like_dom_sf"/>
</dbReference>
<comment type="catalytic activity">
    <reaction evidence="11">
        <text>Couples ATP hydrolysis with the unwinding of duplex DNA by translocating in the 3'-5' direction.</text>
        <dbReference type="EC" id="5.6.2.4"/>
    </reaction>
</comment>
<dbReference type="SUPFAM" id="SSF52540">
    <property type="entry name" value="P-loop containing nucleoside triphosphate hydrolases"/>
    <property type="match status" value="1"/>
</dbReference>
<dbReference type="GO" id="GO:0016887">
    <property type="term" value="F:ATP hydrolysis activity"/>
    <property type="evidence" value="ECO:0007669"/>
    <property type="project" value="RHEA"/>
</dbReference>
<keyword evidence="4 14" id="KW-0378">Hydrolase</keyword>
<feature type="domain" description="UvrD-like helicase C-terminal" evidence="17">
    <location>
        <begin position="563"/>
        <end position="874"/>
    </location>
</feature>
<dbReference type="InterPro" id="IPR011335">
    <property type="entry name" value="Restrct_endonuc-II-like"/>
</dbReference>
<comment type="catalytic activity">
    <reaction evidence="13">
        <text>ATP + H2O = ADP + phosphate + H(+)</text>
        <dbReference type="Rhea" id="RHEA:13065"/>
        <dbReference type="ChEBI" id="CHEBI:15377"/>
        <dbReference type="ChEBI" id="CHEBI:15378"/>
        <dbReference type="ChEBI" id="CHEBI:30616"/>
        <dbReference type="ChEBI" id="CHEBI:43474"/>
        <dbReference type="ChEBI" id="CHEBI:456216"/>
        <dbReference type="EC" id="5.6.2.4"/>
    </reaction>
</comment>
<name>A0A087CSA9_9BIFI</name>
<organism evidence="18 19">
    <name type="scientific">Bifidobacterium reuteri DSM 23975</name>
    <dbReference type="NCBI Taxonomy" id="1437610"/>
    <lineage>
        <taxon>Bacteria</taxon>
        <taxon>Bacillati</taxon>
        <taxon>Actinomycetota</taxon>
        <taxon>Actinomycetes</taxon>
        <taxon>Bifidobacteriales</taxon>
        <taxon>Bifidobacteriaceae</taxon>
        <taxon>Bifidobacterium</taxon>
    </lineage>
</organism>
<keyword evidence="7 14" id="KW-0067">ATP-binding</keyword>
<dbReference type="eggNOG" id="COG1074">
    <property type="taxonomic scope" value="Bacteria"/>
</dbReference>
<evidence type="ECO:0000256" key="8">
    <source>
        <dbReference type="ARBA" id="ARBA00023125"/>
    </source>
</evidence>
<dbReference type="PROSITE" id="PS51198">
    <property type="entry name" value="UVRD_HELICASE_ATP_BIND"/>
    <property type="match status" value="1"/>
</dbReference>
<evidence type="ECO:0000259" key="17">
    <source>
        <dbReference type="PROSITE" id="PS51217"/>
    </source>
</evidence>
<keyword evidence="8" id="KW-0238">DNA-binding</keyword>
<dbReference type="InterPro" id="IPR027417">
    <property type="entry name" value="P-loop_NTPase"/>
</dbReference>
<dbReference type="GO" id="GO:0004527">
    <property type="term" value="F:exonuclease activity"/>
    <property type="evidence" value="ECO:0007669"/>
    <property type="project" value="UniProtKB-KW"/>
</dbReference>
<feature type="region of interest" description="Disordered" evidence="15">
    <location>
        <begin position="581"/>
        <end position="600"/>
    </location>
</feature>
<keyword evidence="5 14" id="KW-0347">Helicase</keyword>
<dbReference type="Gene3D" id="3.40.50.300">
    <property type="entry name" value="P-loop containing nucleotide triphosphate hydrolases"/>
    <property type="match status" value="4"/>
</dbReference>
<proteinExistence type="predicted"/>
<dbReference type="Gene3D" id="1.10.274.50">
    <property type="match status" value="1"/>
</dbReference>
<dbReference type="InterPro" id="IPR014016">
    <property type="entry name" value="UvrD-like_ATP-bd"/>
</dbReference>
<evidence type="ECO:0000259" key="16">
    <source>
        <dbReference type="PROSITE" id="PS51198"/>
    </source>
</evidence>
<keyword evidence="3" id="KW-0227">DNA damage</keyword>
<dbReference type="GO" id="GO:0005524">
    <property type="term" value="F:ATP binding"/>
    <property type="evidence" value="ECO:0007669"/>
    <property type="project" value="UniProtKB-UniRule"/>
</dbReference>
<dbReference type="Gene3D" id="1.10.486.10">
    <property type="entry name" value="PCRA, domain 4"/>
    <property type="match status" value="1"/>
</dbReference>
<keyword evidence="9" id="KW-0234">DNA repair</keyword>
<dbReference type="EMBL" id="JGZK01000005">
    <property type="protein sequence ID" value="KFI86159.1"/>
    <property type="molecule type" value="Genomic_DNA"/>
</dbReference>
<evidence type="ECO:0000313" key="18">
    <source>
        <dbReference type="EMBL" id="KFI86159.1"/>
    </source>
</evidence>
<evidence type="ECO:0000256" key="6">
    <source>
        <dbReference type="ARBA" id="ARBA00022839"/>
    </source>
</evidence>
<dbReference type="OrthoDB" id="9810135at2"/>
<protein>
    <recommendedName>
        <fullName evidence="12">DNA 3'-5' helicase</fullName>
        <ecNumber evidence="12">5.6.2.4</ecNumber>
    </recommendedName>
</protein>
<keyword evidence="6" id="KW-0269">Exonuclease</keyword>
<evidence type="ECO:0000256" key="10">
    <source>
        <dbReference type="ARBA" id="ARBA00023235"/>
    </source>
</evidence>
<dbReference type="GO" id="GO:0000725">
    <property type="term" value="P:recombinational repair"/>
    <property type="evidence" value="ECO:0007669"/>
    <property type="project" value="TreeGrafter"/>
</dbReference>
<accession>A0A087CSA9</accession>
<gene>
    <name evidence="18" type="ORF">BREU_1327</name>
</gene>
<evidence type="ECO:0000256" key="11">
    <source>
        <dbReference type="ARBA" id="ARBA00034617"/>
    </source>
</evidence>
<evidence type="ECO:0000256" key="15">
    <source>
        <dbReference type="SAM" id="MobiDB-lite"/>
    </source>
</evidence>
<dbReference type="RefSeq" id="WP_052382040.1">
    <property type="nucleotide sequence ID" value="NZ_JDUW01000003.1"/>
</dbReference>